<reference evidence="2 3" key="1">
    <citation type="submission" date="2019-03" db="EMBL/GenBank/DDBJ databases">
        <title>Genomic Encyclopedia of Type Strains, Phase IV (KMG-IV): sequencing the most valuable type-strain genomes for metagenomic binning, comparative biology and taxonomic classification.</title>
        <authorList>
            <person name="Goeker M."/>
        </authorList>
    </citation>
    <scope>NUCLEOTIDE SEQUENCE [LARGE SCALE GENOMIC DNA]</scope>
    <source>
        <strain evidence="2 3">DSM 19377</strain>
    </source>
</reference>
<feature type="domain" description="Integrase catalytic" evidence="1">
    <location>
        <begin position="155"/>
        <end position="328"/>
    </location>
</feature>
<protein>
    <submittedName>
        <fullName evidence="2">Integrase-like protein</fullName>
    </submittedName>
</protein>
<keyword evidence="3" id="KW-1185">Reference proteome</keyword>
<evidence type="ECO:0000259" key="1">
    <source>
        <dbReference type="PROSITE" id="PS50994"/>
    </source>
</evidence>
<dbReference type="SUPFAM" id="SSF53098">
    <property type="entry name" value="Ribonuclease H-like"/>
    <property type="match status" value="1"/>
</dbReference>
<dbReference type="InterPro" id="IPR012337">
    <property type="entry name" value="RNaseH-like_sf"/>
</dbReference>
<dbReference type="GO" id="GO:0015074">
    <property type="term" value="P:DNA integration"/>
    <property type="evidence" value="ECO:0007669"/>
    <property type="project" value="InterPro"/>
</dbReference>
<dbReference type="EMBL" id="SLXK01000059">
    <property type="protein sequence ID" value="TCP19738.1"/>
    <property type="molecule type" value="Genomic_DNA"/>
</dbReference>
<dbReference type="Pfam" id="PF00665">
    <property type="entry name" value="rve"/>
    <property type="match status" value="1"/>
</dbReference>
<dbReference type="GO" id="GO:0003676">
    <property type="term" value="F:nucleic acid binding"/>
    <property type="evidence" value="ECO:0007669"/>
    <property type="project" value="InterPro"/>
</dbReference>
<accession>A0A4R2NF07</accession>
<dbReference type="PROSITE" id="PS50994">
    <property type="entry name" value="INTEGRASE"/>
    <property type="match status" value="1"/>
</dbReference>
<dbReference type="AlphaFoldDB" id="A0A4R2NF07"/>
<dbReference type="PANTHER" id="PTHR35004">
    <property type="entry name" value="TRANSPOSASE RV3428C-RELATED"/>
    <property type="match status" value="1"/>
</dbReference>
<organism evidence="2 3">
    <name type="scientific">Scopulibacillus darangshiensis</name>
    <dbReference type="NCBI Taxonomy" id="442528"/>
    <lineage>
        <taxon>Bacteria</taxon>
        <taxon>Bacillati</taxon>
        <taxon>Bacillota</taxon>
        <taxon>Bacilli</taxon>
        <taxon>Bacillales</taxon>
        <taxon>Sporolactobacillaceae</taxon>
        <taxon>Scopulibacillus</taxon>
    </lineage>
</organism>
<dbReference type="Gene3D" id="3.30.420.10">
    <property type="entry name" value="Ribonuclease H-like superfamily/Ribonuclease H"/>
    <property type="match status" value="1"/>
</dbReference>
<proteinExistence type="predicted"/>
<sequence length="390" mass="45860">MNETIRNELAAFRFGLIASVVQRQLQPGERYALLREIAKQRYTIPGSERSTVSVRSLERYLQAYEEKGFEGLKPQVREKKGSLQNQDPEILKRAIELRKELPSRSVEQVIRILELEEKVPVGVLKPRTLSRYFQEMGWSKKDLYRAVKKEFRHFEHDTPNDCWQADTQHTLYLPDPKNPDKRKKAYLIAIIDDHSRRIMHAEFFMEERYPRLERCVQKAVLRYGVPNLFFCDNGSVYSAKQFQIMCARMGTKLIHAKPYSPESKGKIEKFFQFIDSSFTGEANLLINQGKLTTLKQLNDYFRSWLEAYDNRVHRSTKQTPKKRYEAKVDHTRHLPAEILKDIFLWEEDRTVRKTAIIELEGNRCVLQGKSTQDCNEKIHKLASLIYLVIS</sequence>
<dbReference type="InterPro" id="IPR036397">
    <property type="entry name" value="RNaseH_sf"/>
</dbReference>
<evidence type="ECO:0000313" key="2">
    <source>
        <dbReference type="EMBL" id="TCP19738.1"/>
    </source>
</evidence>
<gene>
    <name evidence="2" type="ORF">EV207_15923</name>
</gene>
<dbReference type="PANTHER" id="PTHR35004:SF6">
    <property type="entry name" value="TRANSPOSASE"/>
    <property type="match status" value="1"/>
</dbReference>
<evidence type="ECO:0000313" key="3">
    <source>
        <dbReference type="Proteomes" id="UP000295416"/>
    </source>
</evidence>
<name>A0A4R2NF07_9BACL</name>
<dbReference type="InterPro" id="IPR001584">
    <property type="entry name" value="Integrase_cat-core"/>
</dbReference>
<comment type="caution">
    <text evidence="2">The sequence shown here is derived from an EMBL/GenBank/DDBJ whole genome shotgun (WGS) entry which is preliminary data.</text>
</comment>
<dbReference type="Proteomes" id="UP000295416">
    <property type="component" value="Unassembled WGS sequence"/>
</dbReference>